<evidence type="ECO:0000313" key="1">
    <source>
        <dbReference type="EMBL" id="EPC15372.1"/>
    </source>
</evidence>
<organism evidence="1 2">
    <name type="scientific">Lacticaseibacillus paracasei subsp. paracasei Lpp122</name>
    <dbReference type="NCBI Taxonomy" id="1256218"/>
    <lineage>
        <taxon>Bacteria</taxon>
        <taxon>Bacillati</taxon>
        <taxon>Bacillota</taxon>
        <taxon>Bacilli</taxon>
        <taxon>Lactobacillales</taxon>
        <taxon>Lactobacillaceae</taxon>
        <taxon>Lacticaseibacillus</taxon>
    </lineage>
</organism>
<evidence type="ECO:0000313" key="2">
    <source>
        <dbReference type="Proteomes" id="UP000014281"/>
    </source>
</evidence>
<comment type="caution">
    <text evidence="1">The sequence shown here is derived from an EMBL/GenBank/DDBJ whole genome shotgun (WGS) entry which is preliminary data.</text>
</comment>
<accession>A0A8E0I339</accession>
<dbReference type="EMBL" id="ANKW01000092">
    <property type="protein sequence ID" value="EPC15372.1"/>
    <property type="molecule type" value="Genomic_DNA"/>
</dbReference>
<protein>
    <submittedName>
        <fullName evidence="1">Transposase, IS30 family</fullName>
    </submittedName>
</protein>
<dbReference type="Proteomes" id="UP000014281">
    <property type="component" value="Unassembled WGS sequence"/>
</dbReference>
<dbReference type="AlphaFoldDB" id="A0A8E0I339"/>
<sequence>MAIITLIERSQIELMQHHTIQYIAATLEPV</sequence>
<reference evidence="1 2" key="1">
    <citation type="journal article" date="2013" name="PLoS ONE">
        <title>Lactobacillus paracasei comparative genomics: towards species pan-genome definition and exploitation of diversity.</title>
        <authorList>
            <person name="Smokvina T."/>
            <person name="Wels M."/>
            <person name="Polka J."/>
            <person name="Chervaux C."/>
            <person name="Brisse S."/>
            <person name="Boekhorst J."/>
            <person name="van Hylckama Vlieg J.E."/>
            <person name="Siezen R.J."/>
        </authorList>
    </citation>
    <scope>NUCLEOTIDE SEQUENCE [LARGE SCALE GENOMIC DNA]</scope>
    <source>
        <strain evidence="1 2">Lpp122</strain>
    </source>
</reference>
<gene>
    <name evidence="1" type="ORF">Lpp122_2571</name>
</gene>
<proteinExistence type="predicted"/>
<name>A0A8E0I339_LACPA</name>